<dbReference type="InterPro" id="IPR007450">
    <property type="entry name" value="BamE_dom"/>
</dbReference>
<keyword evidence="1" id="KW-1133">Transmembrane helix</keyword>
<name>A0A3S5GYJ1_MYXFU</name>
<organism evidence="3">
    <name type="scientific">Myxococcus fulvus</name>
    <dbReference type="NCBI Taxonomy" id="33"/>
    <lineage>
        <taxon>Bacteria</taxon>
        <taxon>Pseudomonadati</taxon>
        <taxon>Myxococcota</taxon>
        <taxon>Myxococcia</taxon>
        <taxon>Myxococcales</taxon>
        <taxon>Cystobacterineae</taxon>
        <taxon>Myxococcaceae</taxon>
        <taxon>Myxococcus</taxon>
    </lineage>
</organism>
<accession>A0A3S5GYJ1</accession>
<sequence length="121" mass="13599">MRLRKAQKITLGVVTLFIIGISTHMLLLDGLDGLLWSLVFKPSTQFAPGYSALAFSRVHTGMNRDEVTKLLGEPLDKHDSPTKGSWWRYSKSIADSHYSLRTVVFSANGVVTEVLHEYYVD</sequence>
<evidence type="ECO:0000256" key="1">
    <source>
        <dbReference type="SAM" id="Phobius"/>
    </source>
</evidence>
<evidence type="ECO:0000313" key="3">
    <source>
        <dbReference type="EMBL" id="AYM54452.1"/>
    </source>
</evidence>
<dbReference type="EMBL" id="MH908923">
    <property type="protein sequence ID" value="AYM54452.1"/>
    <property type="molecule type" value="Genomic_DNA"/>
</dbReference>
<protein>
    <recommendedName>
        <fullName evidence="2">Outer membrane protein assembly factor BamE domain-containing protein</fullName>
    </recommendedName>
</protein>
<reference evidence="3" key="1">
    <citation type="journal article" date="2018" name="J. Ind. Microbiol. Biotechnol.">
        <title>Genome mining reveals uncommon alkylpyrones as type III PKS products from myxobacteria.</title>
        <authorList>
            <person name="Hug J.J."/>
            <person name="Panter F."/>
            <person name="Krug D."/>
            <person name="Muller R."/>
        </authorList>
    </citation>
    <scope>NUCLEOTIDE SEQUENCE</scope>
    <source>
        <strain evidence="3">MCy10608</strain>
    </source>
</reference>
<dbReference type="AlphaFoldDB" id="A0A3S5GYJ1"/>
<keyword evidence="1" id="KW-0472">Membrane</keyword>
<feature type="domain" description="Outer membrane protein assembly factor BamE" evidence="2">
    <location>
        <begin position="56"/>
        <end position="112"/>
    </location>
</feature>
<dbReference type="Pfam" id="PF04355">
    <property type="entry name" value="BamE"/>
    <property type="match status" value="1"/>
</dbReference>
<proteinExistence type="predicted"/>
<keyword evidence="1" id="KW-0812">Transmembrane</keyword>
<evidence type="ECO:0000259" key="2">
    <source>
        <dbReference type="Pfam" id="PF04355"/>
    </source>
</evidence>
<dbReference type="GO" id="GO:0019867">
    <property type="term" value="C:outer membrane"/>
    <property type="evidence" value="ECO:0007669"/>
    <property type="project" value="InterPro"/>
</dbReference>
<feature type="transmembrane region" description="Helical" evidence="1">
    <location>
        <begin position="9"/>
        <end position="28"/>
    </location>
</feature>